<comment type="subcellular location">
    <subcellularLocation>
        <location evidence="1">Cytoplasm</location>
    </subcellularLocation>
</comment>
<feature type="region of interest" description="Disordered" evidence="8">
    <location>
        <begin position="1858"/>
        <end position="1878"/>
    </location>
</feature>
<dbReference type="Pfam" id="PF13087">
    <property type="entry name" value="AAA_12"/>
    <property type="match status" value="1"/>
</dbReference>
<evidence type="ECO:0000313" key="12">
    <source>
        <dbReference type="Proteomes" id="UP000383932"/>
    </source>
</evidence>
<dbReference type="SUPFAM" id="SSF52540">
    <property type="entry name" value="P-loop containing nucleoside triphosphate hydrolases"/>
    <property type="match status" value="1"/>
</dbReference>
<evidence type="ECO:0000256" key="8">
    <source>
        <dbReference type="SAM" id="MobiDB-lite"/>
    </source>
</evidence>
<name>A0A5N5QKM5_9AGAM</name>
<dbReference type="Gene3D" id="4.10.1000.10">
    <property type="entry name" value="Zinc finger, CCCH-type"/>
    <property type="match status" value="1"/>
</dbReference>
<keyword evidence="3 7" id="KW-0479">Metal-binding</keyword>
<dbReference type="InterPro" id="IPR045055">
    <property type="entry name" value="DNA2/NAM7-like"/>
</dbReference>
<dbReference type="OrthoDB" id="2423195at2759"/>
<dbReference type="GO" id="GO:0008270">
    <property type="term" value="F:zinc ion binding"/>
    <property type="evidence" value="ECO:0007669"/>
    <property type="project" value="UniProtKB-KW"/>
</dbReference>
<evidence type="ECO:0000256" key="4">
    <source>
        <dbReference type="ARBA" id="ARBA00022771"/>
    </source>
</evidence>
<dbReference type="GO" id="GO:0031048">
    <property type="term" value="P:regulatory ncRNA-mediated heterochromatin formation"/>
    <property type="evidence" value="ECO:0007669"/>
    <property type="project" value="TreeGrafter"/>
</dbReference>
<evidence type="ECO:0000256" key="6">
    <source>
        <dbReference type="ARBA" id="ARBA00022859"/>
    </source>
</evidence>
<feature type="zinc finger region" description="C3H1-type" evidence="7">
    <location>
        <begin position="144"/>
        <end position="167"/>
    </location>
</feature>
<dbReference type="PANTHER" id="PTHR10887:SF341">
    <property type="entry name" value="NFX1-TYPE ZINC FINGER-CONTAINING PROTEIN 1"/>
    <property type="match status" value="1"/>
</dbReference>
<dbReference type="GO" id="GO:0005737">
    <property type="term" value="C:cytoplasm"/>
    <property type="evidence" value="ECO:0007669"/>
    <property type="project" value="UniProtKB-SubCell"/>
</dbReference>
<dbReference type="PROSITE" id="PS51981">
    <property type="entry name" value="ZF_RZ"/>
    <property type="match status" value="1"/>
</dbReference>
<keyword evidence="12" id="KW-1185">Reference proteome</keyword>
<dbReference type="CDD" id="cd18808">
    <property type="entry name" value="SF1_C_Upf1"/>
    <property type="match status" value="1"/>
</dbReference>
<feature type="domain" description="C3H1-type" evidence="9">
    <location>
        <begin position="103"/>
        <end position="130"/>
    </location>
</feature>
<dbReference type="Pfam" id="PF20173">
    <property type="entry name" value="ZnF_RZ-type"/>
    <property type="match status" value="1"/>
</dbReference>
<organism evidence="11 12">
    <name type="scientific">Ceratobasidium theobromae</name>
    <dbReference type="NCBI Taxonomy" id="1582974"/>
    <lineage>
        <taxon>Eukaryota</taxon>
        <taxon>Fungi</taxon>
        <taxon>Dikarya</taxon>
        <taxon>Basidiomycota</taxon>
        <taxon>Agaricomycotina</taxon>
        <taxon>Agaricomycetes</taxon>
        <taxon>Cantharellales</taxon>
        <taxon>Ceratobasidiaceae</taxon>
        <taxon>Ceratobasidium</taxon>
    </lineage>
</organism>
<dbReference type="PROSITE" id="PS50103">
    <property type="entry name" value="ZF_C3H1"/>
    <property type="match status" value="3"/>
</dbReference>
<feature type="region of interest" description="Disordered" evidence="8">
    <location>
        <begin position="1000"/>
        <end position="1022"/>
    </location>
</feature>
<dbReference type="SMART" id="SM00356">
    <property type="entry name" value="ZnF_C3H1"/>
    <property type="match status" value="3"/>
</dbReference>
<dbReference type="Proteomes" id="UP000383932">
    <property type="component" value="Unassembled WGS sequence"/>
</dbReference>
<evidence type="ECO:0000313" key="11">
    <source>
        <dbReference type="EMBL" id="KAB5591847.1"/>
    </source>
</evidence>
<keyword evidence="6" id="KW-0391">Immunity</keyword>
<keyword evidence="5 7" id="KW-0862">Zinc</keyword>
<dbReference type="InterPro" id="IPR047187">
    <property type="entry name" value="SF1_C_Upf1"/>
</dbReference>
<gene>
    <name evidence="11" type="ORF">CTheo_4712</name>
</gene>
<feature type="domain" description="C3H1-type" evidence="9">
    <location>
        <begin position="144"/>
        <end position="167"/>
    </location>
</feature>
<dbReference type="Gene3D" id="3.40.50.300">
    <property type="entry name" value="P-loop containing nucleotide triphosphate hydrolases"/>
    <property type="match status" value="3"/>
</dbReference>
<reference evidence="11 12" key="1">
    <citation type="journal article" date="2019" name="Fungal Biol. Biotechnol.">
        <title>Draft genome sequence of fastidious pathogen Ceratobasidium theobromae, which causes vascular-streak dieback in Theobroma cacao.</title>
        <authorList>
            <person name="Ali S.S."/>
            <person name="Asman A."/>
            <person name="Shao J."/>
            <person name="Firmansyah A.P."/>
            <person name="Susilo A.W."/>
            <person name="Rosmana A."/>
            <person name="McMahon P."/>
            <person name="Junaid M."/>
            <person name="Guest D."/>
            <person name="Kheng T.Y."/>
            <person name="Meinhardt L.W."/>
            <person name="Bailey B.A."/>
        </authorList>
    </citation>
    <scope>NUCLEOTIDE SEQUENCE [LARGE SCALE GENOMIC DNA]</scope>
    <source>
        <strain evidence="11 12">CT2</strain>
    </source>
</reference>
<evidence type="ECO:0000256" key="2">
    <source>
        <dbReference type="ARBA" id="ARBA00022490"/>
    </source>
</evidence>
<dbReference type="InterPro" id="IPR041677">
    <property type="entry name" value="DNA2/NAM7_AAA_11"/>
</dbReference>
<feature type="domain" description="RZ-type" evidence="10">
    <location>
        <begin position="2165"/>
        <end position="2243"/>
    </location>
</feature>
<evidence type="ECO:0000256" key="5">
    <source>
        <dbReference type="ARBA" id="ARBA00022833"/>
    </source>
</evidence>
<keyword evidence="4 7" id="KW-0863">Zinc-finger</keyword>
<dbReference type="GO" id="GO:0031380">
    <property type="term" value="C:nuclear RNA-directed RNA polymerase complex"/>
    <property type="evidence" value="ECO:0007669"/>
    <property type="project" value="TreeGrafter"/>
</dbReference>
<evidence type="ECO:0000256" key="1">
    <source>
        <dbReference type="ARBA" id="ARBA00004496"/>
    </source>
</evidence>
<dbReference type="EMBL" id="SSOP01000086">
    <property type="protein sequence ID" value="KAB5591847.1"/>
    <property type="molecule type" value="Genomic_DNA"/>
</dbReference>
<sequence>MSLSRLTPDLETLGLHIGGNEKAIILKRYDSRLPWMSFVRWLLFTATRFPNPPTIPAMVSKPICRFFASSSGCRQGEKCKYAHSSASTASGGNNKDQQATDLPTPVGACRLFWSRGSCNRERCSFVHQAPGLDTPPAVTIPYGVCRAFWMSGICGRGETCRFQHRENPDAPPPESKSLQSHFTAAGLGSFPALESDKFSIGTGTKASPAETYNLLRRYLRDEFRFQTASQIYAFLEIICSANTQNAQWSSSNGHEHLHNLAGGNGPLRIADVIRFPQEQLSNLNGRAGWSFQRGYLPLLTYLSSEWVIKSTLEHDVKYVKRSKICSALTPSQHVVRFNSHEFWGIQYHHRRIYDTANANAYLTRFKDAPKANPSVCDLVQAAAGWFEEWLRGIETPATFRDEATTYPDNVRAFLIKNLTCTKNHVLNIIARGRTRVVDPTKRIVHIGPMTDEALISNLQRICDYDGPGELRKKGPRHDNDHHFIENIRIAPTHEELMCAEEPYLPPNFPGAPHFLDPTSPERLLDIQFRLLREELIAPIRMAIQLVVADIQCPPDVETRLLKLVRTNGGRYAAPANMKESVIFSVFTNITFEPLALNNRGTSVGVQFDAPPGKARSPQVATRVAYWEQVSKKRLMQGGLVALIWKDVVSGSLDVYIGTVASSPKDLVDSCQQSDSRVSLRVSFFDTTAELRIVRALQTRGSHLQGTQILIEAPVFFEGIRPFLEALKKNPELLPFSQYLCHQSEEELKNAVVAPPGYSLTPGFAFELKDLFPPEAGVETLALKPDDATSIEWAKLELTRASRLDPSQADAVVDSLTREVCLIQGPPGTGKSYTGLEIIRVLIANKAWPILLVAFTNHALDHMLKGILDAKITTNMIRLGSSHAADERVTQFSLEKAEKLSKKSDRMINAAYRQMKDSEKDMVALMNKLASREVPQDHLEKYLLADFPLHYEELFTSPPDWIWALALQAMEDQAEWTTVGDTQQEISILQFWLNGRDLVFLSPPPPPQNQKSKKKKGKGKEKEKIASINPFSILSGQASQENQDEEPDLFQQYQEFVPQFLYQYGVEEVPTIPETNRSLEELSMDSNVWRMSFSERRALYDAWYMTASNSIRESQVEDFEDLRRKHTTALKKFQEIQDQNRVEILQQAHIVGCTTTARAGAAKVISLLSGMGPKVMIVEEAGQVLESHILASLVPSVEQIIMIGDPLQLRPNVSNYKLSIDNRITGKIYRFDLSLMERLHKSGFPMSQLNVQRRMRPTISSLIRNTLYPKLEDHPIVTEYPPVRGMHKNVFFVTHDHKETGGGEDAVSKYNQYELDMIHDLVLHLLKQGCYNNQKNIVILSAYLGQIPKIRKKLQNVVTTVVDERDAALLDQLGLDDDDATPVQQIHASNRVLIRTLDNFQGEEGEIIILSLVRNNGTSFDGSAASLEYSPGTRSHIGFLRSDNRVNVGLSRAKHGLYIFGNAPELGRANRMWATVLKELHESQSIGTALPISCYGHQEYVQWIDKPGQLPIVDVYGRAQPSYLVGTVVLISATPTTQTIFPQNATNVASSFAQSYRIHVAASALNVLTAAVIACSRYRTFYSRAVIPIRKRLATLHKFQNRLNALVSSQRSYRPVNTLPICHVTRIPVHINAKNGVGPVTHAVLVLAPPVATAAKLGMYALDNVTMSAARHALMVPATSPAPFLVIHAWSGVRGRVVTFLALPLVECFLVCGEPCDKQVCRTCASDEKLDAVVDLIMHLTLRDLDDGNGLDSMTITLKCRHTFTVETLDGITHLGDFYEQNPAGQWIGAITPETHGESRTRPVCPTCRGDIDALRYGRVFKSSNLAVLQHNIASKLSKLLQEAQGTLESALVGLNESTKSTADNCPPFESPSPPRSTAAKSKLDILLRQQPDFPTPSKTLEMLDEFHGFPSTHSKLWKGLVKQLLKAYRQAQQIPLHRDSTVQTYQASLSALFEEEMENFAAHPTRVHQNTEQTALRLARMRVGQPPPRASLRFTIEAFWVTVRILITLAEAANQMSKIIHARDNSSSNCTPWLNLAEYFLQQAAYDSRTALKLAEDSESWNKAAKCHVLMMQTAFELTAHRCYKATIRGPLSPIMQKELIEVCVEAYKAAEALRMDVSRQYLNQGLDNISQRTEWINENFLTPTAKILESWKGLKRSIESGSQITKEESRNILRALMEGKDRLSHTGHFYECINGHPYVIGECGGAMERAVCPECRTPIGGSNHEITSGNRHARAFLDLAREEGVQASPWGWGPGR</sequence>
<dbReference type="Pfam" id="PF13086">
    <property type="entry name" value="AAA_11"/>
    <property type="match status" value="1"/>
</dbReference>
<comment type="caution">
    <text evidence="11">The sequence shown here is derived from an EMBL/GenBank/DDBJ whole genome shotgun (WGS) entry which is preliminary data.</text>
</comment>
<protein>
    <submittedName>
        <fullName evidence="11">NFX1-type zinc finger protein</fullName>
    </submittedName>
</protein>
<accession>A0A5N5QKM5</accession>
<dbReference type="InterPro" id="IPR046439">
    <property type="entry name" value="ZF_RZ_dom"/>
</dbReference>
<dbReference type="GO" id="GO:0004386">
    <property type="term" value="F:helicase activity"/>
    <property type="evidence" value="ECO:0007669"/>
    <property type="project" value="InterPro"/>
</dbReference>
<evidence type="ECO:0000259" key="9">
    <source>
        <dbReference type="PROSITE" id="PS50103"/>
    </source>
</evidence>
<evidence type="ECO:0000259" key="10">
    <source>
        <dbReference type="PROSITE" id="PS51981"/>
    </source>
</evidence>
<dbReference type="InterPro" id="IPR041679">
    <property type="entry name" value="DNA2/NAM7-like_C"/>
</dbReference>
<proteinExistence type="predicted"/>
<dbReference type="InterPro" id="IPR000571">
    <property type="entry name" value="Znf_CCCH"/>
</dbReference>
<dbReference type="PANTHER" id="PTHR10887">
    <property type="entry name" value="DNA2/NAM7 HELICASE FAMILY"/>
    <property type="match status" value="1"/>
</dbReference>
<dbReference type="InterPro" id="IPR027417">
    <property type="entry name" value="P-loop_NTPase"/>
</dbReference>
<dbReference type="GO" id="GO:0002376">
    <property type="term" value="P:immune system process"/>
    <property type="evidence" value="ECO:0007669"/>
    <property type="project" value="UniProtKB-KW"/>
</dbReference>
<evidence type="ECO:0000256" key="7">
    <source>
        <dbReference type="PROSITE-ProRule" id="PRU00723"/>
    </source>
</evidence>
<feature type="zinc finger region" description="C3H1-type" evidence="7">
    <location>
        <begin position="58"/>
        <end position="86"/>
    </location>
</feature>
<feature type="domain" description="C3H1-type" evidence="9">
    <location>
        <begin position="58"/>
        <end position="86"/>
    </location>
</feature>
<feature type="zinc finger region" description="C3H1-type" evidence="7">
    <location>
        <begin position="103"/>
        <end position="130"/>
    </location>
</feature>
<evidence type="ECO:0000256" key="3">
    <source>
        <dbReference type="ARBA" id="ARBA00022723"/>
    </source>
</evidence>
<keyword evidence="2" id="KW-0963">Cytoplasm</keyword>